<dbReference type="Proteomes" id="UP000614216">
    <property type="component" value="Unassembled WGS sequence"/>
</dbReference>
<name>A0A937G3K9_9BACT</name>
<dbReference type="AlphaFoldDB" id="A0A937G3K9"/>
<keyword evidence="3" id="KW-1185">Reference proteome</keyword>
<dbReference type="SUPFAM" id="SSF56784">
    <property type="entry name" value="HAD-like"/>
    <property type="match status" value="1"/>
</dbReference>
<reference evidence="2" key="1">
    <citation type="submission" date="2021-01" db="EMBL/GenBank/DDBJ databases">
        <title>Fulvivirga kasyanovii gen. nov., sp nov., a novel member of the phylum Bacteroidetes isolated from seawater in a mussel farm.</title>
        <authorList>
            <person name="Zhao L.-H."/>
            <person name="Wang Z.-J."/>
        </authorList>
    </citation>
    <scope>NUCLEOTIDE SEQUENCE</scope>
    <source>
        <strain evidence="2">29W222</strain>
    </source>
</reference>
<comment type="similarity">
    <text evidence="1">Belongs to the 5'(3')-deoxyribonucleotidase family.</text>
</comment>
<dbReference type="Gene3D" id="3.40.50.1000">
    <property type="entry name" value="HAD superfamily/HAD-like"/>
    <property type="match status" value="1"/>
</dbReference>
<evidence type="ECO:0000313" key="3">
    <source>
        <dbReference type="Proteomes" id="UP000614216"/>
    </source>
</evidence>
<sequence length="160" mass="18722">MKKKIIYIDMDDVICDFIQAYNKEREEKPHIKYPQSQEGFFLNLQPIPQSIEVINKLRSLDFFDVYILTAPSVKNPLCYTEKRLWIERNFDLEMAEKLIISPNKGLNKGDYLIDDNIHGKGQEHFEGEIIHFGNEKVKSWSDVWSFFSARYGIGETLAGQ</sequence>
<proteinExistence type="inferred from homology"/>
<dbReference type="GO" id="GO:0009223">
    <property type="term" value="P:pyrimidine deoxyribonucleotide catabolic process"/>
    <property type="evidence" value="ECO:0007669"/>
    <property type="project" value="TreeGrafter"/>
</dbReference>
<dbReference type="InterPro" id="IPR023214">
    <property type="entry name" value="HAD_sf"/>
</dbReference>
<comment type="caution">
    <text evidence="2">The sequence shown here is derived from an EMBL/GenBank/DDBJ whole genome shotgun (WGS) entry which is preliminary data.</text>
</comment>
<dbReference type="GO" id="GO:0008253">
    <property type="term" value="F:5'-nucleotidase activity"/>
    <property type="evidence" value="ECO:0007669"/>
    <property type="project" value="InterPro"/>
</dbReference>
<gene>
    <name evidence="2" type="ORF">JMN32_15915</name>
</gene>
<dbReference type="PANTHER" id="PTHR16504:SF4">
    <property type="entry name" value="5'(3')-DEOXYRIBONUCLEOTIDASE"/>
    <property type="match status" value="1"/>
</dbReference>
<dbReference type="RefSeq" id="WP_202857342.1">
    <property type="nucleotide sequence ID" value="NZ_JAEUGD010000053.1"/>
</dbReference>
<dbReference type="InterPro" id="IPR036412">
    <property type="entry name" value="HAD-like_sf"/>
</dbReference>
<dbReference type="EMBL" id="JAEUGD010000053">
    <property type="protein sequence ID" value="MBL6447806.1"/>
    <property type="molecule type" value="Genomic_DNA"/>
</dbReference>
<evidence type="ECO:0000256" key="1">
    <source>
        <dbReference type="ARBA" id="ARBA00009589"/>
    </source>
</evidence>
<dbReference type="InterPro" id="IPR010708">
    <property type="entry name" value="5'(3')-deoxyribonucleotidase"/>
</dbReference>
<organism evidence="2 3">
    <name type="scientific">Fulvivirga marina</name>
    <dbReference type="NCBI Taxonomy" id="2494733"/>
    <lineage>
        <taxon>Bacteria</taxon>
        <taxon>Pseudomonadati</taxon>
        <taxon>Bacteroidota</taxon>
        <taxon>Cytophagia</taxon>
        <taxon>Cytophagales</taxon>
        <taxon>Fulvivirgaceae</taxon>
        <taxon>Fulvivirga</taxon>
    </lineage>
</organism>
<accession>A0A937G3K9</accession>
<dbReference type="Pfam" id="PF06941">
    <property type="entry name" value="NT5C"/>
    <property type="match status" value="1"/>
</dbReference>
<protein>
    <submittedName>
        <fullName evidence="2">Uncharacterized protein</fullName>
    </submittedName>
</protein>
<dbReference type="PANTHER" id="PTHR16504">
    <property type="entry name" value="5'(3')-DEOXYRIBONUCLEOTIDASE"/>
    <property type="match status" value="1"/>
</dbReference>
<evidence type="ECO:0000313" key="2">
    <source>
        <dbReference type="EMBL" id="MBL6447806.1"/>
    </source>
</evidence>